<dbReference type="Pfam" id="PF10534">
    <property type="entry name" value="CRIC_ras_sig"/>
    <property type="match status" value="1"/>
</dbReference>
<reference evidence="9" key="1">
    <citation type="submission" date="2025-08" db="UniProtKB">
        <authorList>
            <consortium name="RefSeq"/>
        </authorList>
    </citation>
    <scope>IDENTIFICATION</scope>
    <source>
        <tissue evidence="9">Whole organism</tissue>
    </source>
</reference>
<dbReference type="FunFam" id="2.30.42.10:FF:000060">
    <property type="entry name" value="Connector enhancer of kinase suppressor of Ras 2"/>
    <property type="match status" value="1"/>
</dbReference>
<dbReference type="InterPro" id="IPR036034">
    <property type="entry name" value="PDZ_sf"/>
</dbReference>
<comment type="similarity">
    <text evidence="1">Belongs to the CNKSR family.</text>
</comment>
<dbReference type="Gene3D" id="1.10.150.50">
    <property type="entry name" value="Transcription Factor, Ets-1"/>
    <property type="match status" value="1"/>
</dbReference>
<gene>
    <name evidence="9" type="primary">LOC113217672</name>
</gene>
<dbReference type="PROSITE" id="PS50003">
    <property type="entry name" value="PH_DOMAIN"/>
    <property type="match status" value="1"/>
</dbReference>
<feature type="compositionally biased region" description="Low complexity" evidence="3">
    <location>
        <begin position="897"/>
        <end position="914"/>
    </location>
</feature>
<dbReference type="PROSITE" id="PS50106">
    <property type="entry name" value="PDZ"/>
    <property type="match status" value="1"/>
</dbReference>
<evidence type="ECO:0000259" key="6">
    <source>
        <dbReference type="PROSITE" id="PS50106"/>
    </source>
</evidence>
<feature type="region of interest" description="Disordered" evidence="3">
    <location>
        <begin position="813"/>
        <end position="933"/>
    </location>
</feature>
<dbReference type="InterPro" id="IPR049628">
    <property type="entry name" value="CNK1-3_SAM"/>
</dbReference>
<evidence type="ECO:0000259" key="4">
    <source>
        <dbReference type="PROSITE" id="PS50003"/>
    </source>
</evidence>
<dbReference type="SUPFAM" id="SSF50729">
    <property type="entry name" value="PH domain-like"/>
    <property type="match status" value="1"/>
</dbReference>
<dbReference type="Proteomes" id="UP000504606">
    <property type="component" value="Unplaced"/>
</dbReference>
<dbReference type="PANTHER" id="PTHR12844">
    <property type="entry name" value="CONNECTOR ENCHANCER OF KINASE SUPPRESSOR OF RAS"/>
    <property type="match status" value="1"/>
</dbReference>
<feature type="compositionally biased region" description="Polar residues" evidence="3">
    <location>
        <begin position="1627"/>
        <end position="1636"/>
    </location>
</feature>
<feature type="compositionally biased region" description="Basic and acidic residues" evidence="3">
    <location>
        <begin position="1325"/>
        <end position="1345"/>
    </location>
</feature>
<feature type="compositionally biased region" description="Low complexity" evidence="3">
    <location>
        <begin position="1181"/>
        <end position="1205"/>
    </location>
</feature>
<dbReference type="SMART" id="SM00233">
    <property type="entry name" value="PH"/>
    <property type="match status" value="1"/>
</dbReference>
<dbReference type="CDD" id="cd06748">
    <property type="entry name" value="PDZ_CNK1_2_3-like"/>
    <property type="match status" value="1"/>
</dbReference>
<feature type="region of interest" description="Disordered" evidence="3">
    <location>
        <begin position="1556"/>
        <end position="1700"/>
    </location>
</feature>
<dbReference type="InterPro" id="IPR001478">
    <property type="entry name" value="PDZ"/>
</dbReference>
<dbReference type="InterPro" id="IPR001849">
    <property type="entry name" value="PH_domain"/>
</dbReference>
<organism evidence="8 9">
    <name type="scientific">Frankliniella occidentalis</name>
    <name type="common">Western flower thrips</name>
    <name type="synonym">Euthrips occidentalis</name>
    <dbReference type="NCBI Taxonomy" id="133901"/>
    <lineage>
        <taxon>Eukaryota</taxon>
        <taxon>Metazoa</taxon>
        <taxon>Ecdysozoa</taxon>
        <taxon>Arthropoda</taxon>
        <taxon>Hexapoda</taxon>
        <taxon>Insecta</taxon>
        <taxon>Pterygota</taxon>
        <taxon>Neoptera</taxon>
        <taxon>Paraneoptera</taxon>
        <taxon>Thysanoptera</taxon>
        <taxon>Terebrantia</taxon>
        <taxon>Thripoidea</taxon>
        <taxon>Thripidae</taxon>
        <taxon>Frankliniella</taxon>
    </lineage>
</organism>
<feature type="compositionally biased region" description="Polar residues" evidence="3">
    <location>
        <begin position="1148"/>
        <end position="1158"/>
    </location>
</feature>
<dbReference type="SMART" id="SM00454">
    <property type="entry name" value="SAM"/>
    <property type="match status" value="1"/>
</dbReference>
<dbReference type="InterPro" id="IPR001660">
    <property type="entry name" value="SAM"/>
</dbReference>
<feature type="region of interest" description="Disordered" evidence="3">
    <location>
        <begin position="680"/>
        <end position="729"/>
    </location>
</feature>
<evidence type="ECO:0000313" key="8">
    <source>
        <dbReference type="Proteomes" id="UP000504606"/>
    </source>
</evidence>
<evidence type="ECO:0000256" key="3">
    <source>
        <dbReference type="SAM" id="MobiDB-lite"/>
    </source>
</evidence>
<feature type="region of interest" description="Disordered" evidence="3">
    <location>
        <begin position="1132"/>
        <end position="1159"/>
    </location>
</feature>
<dbReference type="RefSeq" id="XP_026293447.2">
    <property type="nucleotide sequence ID" value="XM_026437662.2"/>
</dbReference>
<feature type="region of interest" description="Disordered" evidence="3">
    <location>
        <begin position="1244"/>
        <end position="1299"/>
    </location>
</feature>
<feature type="domain" description="PDZ" evidence="6">
    <location>
        <begin position="205"/>
        <end position="286"/>
    </location>
</feature>
<dbReference type="GeneID" id="113217672"/>
<evidence type="ECO:0000256" key="1">
    <source>
        <dbReference type="ARBA" id="ARBA00009498"/>
    </source>
</evidence>
<keyword evidence="2" id="KW-0597">Phosphoprotein</keyword>
<evidence type="ECO:0000259" key="7">
    <source>
        <dbReference type="PROSITE" id="PS51290"/>
    </source>
</evidence>
<evidence type="ECO:0000259" key="5">
    <source>
        <dbReference type="PROSITE" id="PS50105"/>
    </source>
</evidence>
<dbReference type="PANTHER" id="PTHR12844:SF42">
    <property type="entry name" value="CONNECTOR ENHANCER OF KSR PROTEIN CNK"/>
    <property type="match status" value="1"/>
</dbReference>
<dbReference type="Gene3D" id="2.30.42.10">
    <property type="match status" value="1"/>
</dbReference>
<evidence type="ECO:0000256" key="2">
    <source>
        <dbReference type="ARBA" id="ARBA00022553"/>
    </source>
</evidence>
<protein>
    <submittedName>
        <fullName evidence="9">Uncharacterized protein LOC113217672 isoform X1</fullName>
    </submittedName>
</protein>
<dbReference type="PROSITE" id="PS51290">
    <property type="entry name" value="CRIC"/>
    <property type="match status" value="1"/>
</dbReference>
<dbReference type="CDD" id="cd13326">
    <property type="entry name" value="PH_CNK_insect-like"/>
    <property type="match status" value="1"/>
</dbReference>
<feature type="compositionally biased region" description="Basic and acidic residues" evidence="3">
    <location>
        <begin position="710"/>
        <end position="722"/>
    </location>
</feature>
<feature type="domain" description="SAM" evidence="5">
    <location>
        <begin position="9"/>
        <end position="74"/>
    </location>
</feature>
<dbReference type="InterPro" id="IPR013761">
    <property type="entry name" value="SAM/pointed_sf"/>
</dbReference>
<dbReference type="CDD" id="cd09511">
    <property type="entry name" value="SAM_CNK1_2_3-suppressor"/>
    <property type="match status" value="1"/>
</dbReference>
<dbReference type="CTD" id="36952"/>
<evidence type="ECO:0000313" key="9">
    <source>
        <dbReference type="RefSeq" id="XP_026293447.2"/>
    </source>
</evidence>
<dbReference type="Pfam" id="PF00536">
    <property type="entry name" value="SAM_1"/>
    <property type="match status" value="1"/>
</dbReference>
<dbReference type="InterPro" id="IPR051566">
    <property type="entry name" value="CNKSR"/>
</dbReference>
<dbReference type="InterPro" id="IPR011993">
    <property type="entry name" value="PH-like_dom_sf"/>
</dbReference>
<dbReference type="OrthoDB" id="74412at2759"/>
<feature type="compositionally biased region" description="Low complexity" evidence="3">
    <location>
        <begin position="1585"/>
        <end position="1606"/>
    </location>
</feature>
<feature type="region of interest" description="Disordered" evidence="3">
    <location>
        <begin position="1401"/>
        <end position="1425"/>
    </location>
</feature>
<feature type="region of interest" description="Disordered" evidence="3">
    <location>
        <begin position="1311"/>
        <end position="1383"/>
    </location>
</feature>
<feature type="compositionally biased region" description="Pro residues" evidence="3">
    <location>
        <begin position="915"/>
        <end position="927"/>
    </location>
</feature>
<dbReference type="SUPFAM" id="SSF50156">
    <property type="entry name" value="PDZ domain-like"/>
    <property type="match status" value="1"/>
</dbReference>
<feature type="region of interest" description="Disordered" evidence="3">
    <location>
        <begin position="1181"/>
        <end position="1209"/>
    </location>
</feature>
<feature type="compositionally biased region" description="Pro residues" evidence="3">
    <location>
        <begin position="1640"/>
        <end position="1654"/>
    </location>
</feature>
<proteinExistence type="inferred from homology"/>
<feature type="domain" description="CRIC" evidence="7">
    <location>
        <begin position="82"/>
        <end position="168"/>
    </location>
</feature>
<feature type="compositionally biased region" description="Polar residues" evidence="3">
    <location>
        <begin position="1264"/>
        <end position="1278"/>
    </location>
</feature>
<dbReference type="KEGG" id="foc:113217672"/>
<dbReference type="PROSITE" id="PS50105">
    <property type="entry name" value="SAM_DOMAIN"/>
    <property type="match status" value="1"/>
</dbReference>
<dbReference type="Gene3D" id="2.30.29.30">
    <property type="entry name" value="Pleckstrin-homology domain (PH domain)/Phosphotyrosine-binding domain (PTB)"/>
    <property type="match status" value="1"/>
</dbReference>
<feature type="domain" description="PH" evidence="4">
    <location>
        <begin position="981"/>
        <end position="1079"/>
    </location>
</feature>
<dbReference type="InterPro" id="IPR017874">
    <property type="entry name" value="CRIC_domain"/>
</dbReference>
<dbReference type="SUPFAM" id="SSF47769">
    <property type="entry name" value="SAM/Pointed domain"/>
    <property type="match status" value="1"/>
</dbReference>
<feature type="compositionally biased region" description="Polar residues" evidence="3">
    <location>
        <begin position="816"/>
        <end position="846"/>
    </location>
</feature>
<dbReference type="Pfam" id="PF00169">
    <property type="entry name" value="PH"/>
    <property type="match status" value="1"/>
</dbReference>
<keyword evidence="8" id="KW-1185">Reference proteome</keyword>
<feature type="compositionally biased region" description="Polar residues" evidence="3">
    <location>
        <begin position="1566"/>
        <end position="1579"/>
    </location>
</feature>
<name>A0A6J1TL19_FRAOC</name>
<dbReference type="SMART" id="SM00228">
    <property type="entry name" value="PDZ"/>
    <property type="match status" value="1"/>
</dbReference>
<sequence length="1700" mass="188574">MAYVNVAEWKPDQVTEWLKGLDNSIAPYLPLFLANHFNGQLLLNVRSEDLDNLGIKRLGHQELILEAVEHLRNFHYELDRENLQLLALRLSCQAHSLHNELRQLTDSQPVSTQTLADVASVVRAVKPLVCWLDRSPFSGQLEYADRKSDLLKCSLEIATCAQRDRFAERPVEEIRTSCGKLANIADGIIQDIADPLILQPASLDLATLRKRGGDDLGFFIVPSFHGIHQIGEIKFGSPAHQCGKVEEGDEVVQVNYQTVVGWQRKKVMALFEESSTEVFLTLKKRPRHTKVYGQIYMKPYRLPSKKRAPAYTRWHDNLPSPRPELLTIPDFEILVSRPAPKTPPSKHIPLEPSIIISSSSESDDAGSGCDEAIDYELEGHTSPTSMRLYLPKPRVPVQRRATITGSSPTAHLPPVDLEKFWKELKLEKKWKYSGKTPDSHNSNPECRVLRNKSPCEQNERPSTCLGFEKSSSKDFIKQVDYVVKHVKTSEGITCLSECDKKPFDLNVHSNSRNDICLPTSVLEGETFSSENSKEPKNEKRFVTRLELTVDPRDCQIQIAEVSGKDVETKGLISGEKEPRTPDSLTTEDTCPSFIQKTRKISTESEVGELPIHRERGRLDKSFSTPAYDLSGLEGLEVNQKSPGPIGETESADKFGSISIRSNNESCSDYSAMPDLTSSSTTVIRRPQDHSTPTVFQFPPTIKPASFSSVKGRDKEEIPRGDNCDMNSNPVLHGRVVETINRHLLDSNCGKDGDEDCDDMRDNHRMNAGFSRTITNVLNSPDLISDINTHRLYPKPDDDFDNGNHFQFSLSPRLDNSESSFDSNRNSPHTKLSFHLASQSKPTTPTSPYIEHSFKETDSYHVSSPMDAASPNLFKGEVRKPPPNPPSRHHSSSDMPDHSSQSSGQPKIPVKISVSPPEPPPRPTPPNRSPSVPLDQHKSVFRTIMSTKTSGPKTVFGSPKVLRKKNTLLAKRRSVSVKELGIGDYQGWLYRRLRIGDSGAQWIKGWFILKGTTFYGFKNREAHKADCFISLPGFTTSQAEEVKSRKFAFKVYHTGTVFYFAAESDEELAAWLDCLSFATHAIDVSTLKTSAAEGAVFSETEDEGDEEAEIADSCFPSPKMRKLTNFLSGHSSHSSNVVGAGGSPKPARSHQNLASSSDSKTYDIQKRFGSLKKLGYRSKYSNQLSSQSSSSATSLSSSDQSQEVPSAPHSLDRKVLRFLSSSKSQNVPVPTSQFKSYRRVVTTEHCPPFSKNSDGNSSRDETVVDPTSSQSVRSVTSPHGEQDVRRNNRSFGSRADDTPNTLTLEQFMLQRQEEDRQQNQHIHSQQQDRLREQERDPASPVHREASEAYTGYTEDPVLSRHKSLEKRRTPPPAPPLLSPLPNQQLSVRPVPATRTILPAAGSNTHRDMNVEPPAIVPRTSKPSTDLTDLRDSAGVLKHSIGASADVLQRTPISHKQPRLKNAALYQPPPVAFPPSPSFGPSFEMHLDHRGSVANSPDEMWEGSRTKGASSKIRQLLSPKRGYQLPAHGQFTPHQSDMTIPVPQRTILGSPRLHRALFRQSDGRKQKNMTINDSAENSVYSPASYVPSGPSATSSPLSLSDWSSDLTPSPKPTMGVSMLGKKPGPTPPSFSNISNLSAMSPPLSPPQTPLSPPPDYPGLEYPPVFEPGIYSLSDSSTFLSQSQTPSLYSPSSDSSSTHQSYR</sequence>
<feature type="compositionally biased region" description="Low complexity" evidence="3">
    <location>
        <begin position="1669"/>
        <end position="1700"/>
    </location>
</feature>
<accession>A0A6J1TL19</accession>